<name>A0ABT6WBU6_9ACTN</name>
<evidence type="ECO:0000259" key="2">
    <source>
        <dbReference type="Pfam" id="PF09130"/>
    </source>
</evidence>
<dbReference type="InterPro" id="IPR015814">
    <property type="entry name" value="Pgluconate_DH_NAD-bd_C"/>
</dbReference>
<dbReference type="Pfam" id="PF03446">
    <property type="entry name" value="NAD_binding_2"/>
    <property type="match status" value="1"/>
</dbReference>
<feature type="domain" description="6-phosphogluconate dehydrogenase NADP-binding" evidence="1">
    <location>
        <begin position="4"/>
        <end position="154"/>
    </location>
</feature>
<dbReference type="Proteomes" id="UP001241758">
    <property type="component" value="Unassembled WGS sequence"/>
</dbReference>
<dbReference type="Gene3D" id="1.10.1040.10">
    <property type="entry name" value="N-(1-d-carboxylethyl)-l-norvaline Dehydrogenase, domain 2"/>
    <property type="match status" value="1"/>
</dbReference>
<dbReference type="Pfam" id="PF09130">
    <property type="entry name" value="DUF1932"/>
    <property type="match status" value="1"/>
</dbReference>
<dbReference type="EMBL" id="JASCTH010000001">
    <property type="protein sequence ID" value="MDI6097212.1"/>
    <property type="molecule type" value="Genomic_DNA"/>
</dbReference>
<organism evidence="3 4">
    <name type="scientific">Actinoplanes sandaracinus</name>
    <dbReference type="NCBI Taxonomy" id="3045177"/>
    <lineage>
        <taxon>Bacteria</taxon>
        <taxon>Bacillati</taxon>
        <taxon>Actinomycetota</taxon>
        <taxon>Actinomycetes</taxon>
        <taxon>Micromonosporales</taxon>
        <taxon>Micromonosporaceae</taxon>
        <taxon>Actinoplanes</taxon>
    </lineage>
</organism>
<comment type="caution">
    <text evidence="3">The sequence shown here is derived from an EMBL/GenBank/DDBJ whole genome shotgun (WGS) entry which is preliminary data.</text>
</comment>
<gene>
    <name evidence="3" type="ORF">QLQ12_01130</name>
</gene>
<dbReference type="PANTHER" id="PTHR43580:SF2">
    <property type="entry name" value="CYTOKINE-LIKE NUCLEAR FACTOR N-PAC"/>
    <property type="match status" value="1"/>
</dbReference>
<dbReference type="SUPFAM" id="SSF51735">
    <property type="entry name" value="NAD(P)-binding Rossmann-fold domains"/>
    <property type="match status" value="1"/>
</dbReference>
<evidence type="ECO:0000313" key="3">
    <source>
        <dbReference type="EMBL" id="MDI6097212.1"/>
    </source>
</evidence>
<dbReference type="PANTHER" id="PTHR43580">
    <property type="entry name" value="OXIDOREDUCTASE GLYR1-RELATED"/>
    <property type="match status" value="1"/>
</dbReference>
<dbReference type="InterPro" id="IPR006115">
    <property type="entry name" value="6PGDH_NADP-bd"/>
</dbReference>
<dbReference type="Gene3D" id="3.40.50.720">
    <property type="entry name" value="NAD(P)-binding Rossmann-like Domain"/>
    <property type="match status" value="1"/>
</dbReference>
<dbReference type="InterPro" id="IPR036291">
    <property type="entry name" value="NAD(P)-bd_dom_sf"/>
</dbReference>
<evidence type="ECO:0000259" key="1">
    <source>
        <dbReference type="Pfam" id="PF03446"/>
    </source>
</evidence>
<sequence length="294" mass="29843">MQIIGLVGAGHMGSGLGWALREGGHDVVTSLAGRSARTARLADAAGLRVVPGLADVVTEADVILVVTPPGAAVGAAGDIATTAAIPHVAERLARAGQRTARPLVVDLNAISPATATTAATVITAAGLDFVDGSISGPPPTVRPGATLYLSGPRAAEIAELRWTHATPVVVGEHVGAASAVKMSTASVYKGLMGLMAQAIRAASAHGVLEPVMADLGESFGTPYEVALASTKAHRYVAEMREIARSQAAAGLTPELFEAFAAVWADIADRPLADGRPETLSHAITAHQVADGLRE</sequence>
<dbReference type="RefSeq" id="WP_282756470.1">
    <property type="nucleotide sequence ID" value="NZ_JASCTH010000001.1"/>
</dbReference>
<dbReference type="InterPro" id="IPR008927">
    <property type="entry name" value="6-PGluconate_DH-like_C_sf"/>
</dbReference>
<dbReference type="InterPro" id="IPR051265">
    <property type="entry name" value="HIBADH-related_NP60_sf"/>
</dbReference>
<proteinExistence type="predicted"/>
<reference evidence="3 4" key="1">
    <citation type="submission" date="2023-05" db="EMBL/GenBank/DDBJ databases">
        <title>Actinoplanes sp. NEAU-A12 genome sequencing.</title>
        <authorList>
            <person name="Wang Z.-S."/>
        </authorList>
    </citation>
    <scope>NUCLEOTIDE SEQUENCE [LARGE SCALE GENOMIC DNA]</scope>
    <source>
        <strain evidence="3 4">NEAU-A12</strain>
    </source>
</reference>
<dbReference type="InterPro" id="IPR013328">
    <property type="entry name" value="6PGD_dom2"/>
</dbReference>
<accession>A0ABT6WBU6</accession>
<keyword evidence="4" id="KW-1185">Reference proteome</keyword>
<feature type="domain" description="Phosphogluconate dehydrogenase NAD-binding putative C-terminal" evidence="2">
    <location>
        <begin position="202"/>
        <end position="265"/>
    </location>
</feature>
<evidence type="ECO:0000313" key="4">
    <source>
        <dbReference type="Proteomes" id="UP001241758"/>
    </source>
</evidence>
<protein>
    <submittedName>
        <fullName evidence="3">NAD(P)-binding domain-containing protein</fullName>
    </submittedName>
</protein>
<dbReference type="SUPFAM" id="SSF48179">
    <property type="entry name" value="6-phosphogluconate dehydrogenase C-terminal domain-like"/>
    <property type="match status" value="1"/>
</dbReference>